<evidence type="ECO:0000256" key="2">
    <source>
        <dbReference type="ARBA" id="ARBA00022747"/>
    </source>
</evidence>
<dbReference type="GO" id="GO:0004519">
    <property type="term" value="F:endonuclease activity"/>
    <property type="evidence" value="ECO:0007669"/>
    <property type="project" value="UniProtKB-KW"/>
</dbReference>
<dbReference type="CDD" id="cd17283">
    <property type="entry name" value="RMtype1_S_Hpy180ORF7835P_TRD2-CR2_like"/>
    <property type="match status" value="1"/>
</dbReference>
<keyword evidence="6" id="KW-0378">Hydrolase</keyword>
<dbReference type="PANTHER" id="PTHR43140">
    <property type="entry name" value="TYPE-1 RESTRICTION ENZYME ECOKI SPECIFICITY PROTEIN"/>
    <property type="match status" value="1"/>
</dbReference>
<evidence type="ECO:0000313" key="7">
    <source>
        <dbReference type="Proteomes" id="UP001501475"/>
    </source>
</evidence>
<feature type="domain" description="Type I restriction modification DNA specificity" evidence="5">
    <location>
        <begin position="147"/>
        <end position="292"/>
    </location>
</feature>
<evidence type="ECO:0000256" key="1">
    <source>
        <dbReference type="ARBA" id="ARBA00010923"/>
    </source>
</evidence>
<dbReference type="InterPro" id="IPR044946">
    <property type="entry name" value="Restrct_endonuc_typeI_TRD_sf"/>
</dbReference>
<evidence type="ECO:0000313" key="6">
    <source>
        <dbReference type="EMBL" id="GAA1768340.1"/>
    </source>
</evidence>
<comment type="similarity">
    <text evidence="1">Belongs to the type-I restriction system S methylase family.</text>
</comment>
<dbReference type="Gene3D" id="3.90.220.20">
    <property type="entry name" value="DNA methylase specificity domains"/>
    <property type="match status" value="2"/>
</dbReference>
<feature type="domain" description="Type I restriction modification DNA specificity" evidence="5">
    <location>
        <begin position="27"/>
        <end position="96"/>
    </location>
</feature>
<dbReference type="InterPro" id="IPR000055">
    <property type="entry name" value="Restrct_endonuc_typeI_TRD"/>
</dbReference>
<evidence type="ECO:0000256" key="3">
    <source>
        <dbReference type="ARBA" id="ARBA00023125"/>
    </source>
</evidence>
<reference evidence="7" key="1">
    <citation type="journal article" date="2019" name="Int. J. Syst. Evol. Microbiol.">
        <title>The Global Catalogue of Microorganisms (GCM) 10K type strain sequencing project: providing services to taxonomists for standard genome sequencing and annotation.</title>
        <authorList>
            <consortium name="The Broad Institute Genomics Platform"/>
            <consortium name="The Broad Institute Genome Sequencing Center for Infectious Disease"/>
            <person name="Wu L."/>
            <person name="Ma J."/>
        </authorList>
    </citation>
    <scope>NUCLEOTIDE SEQUENCE [LARGE SCALE GENOMIC DNA]</scope>
    <source>
        <strain evidence="7">JCM 15591</strain>
    </source>
</reference>
<keyword evidence="7" id="KW-1185">Reference proteome</keyword>
<dbReference type="Pfam" id="PF01420">
    <property type="entry name" value="Methylase_S"/>
    <property type="match status" value="2"/>
</dbReference>
<dbReference type="InterPro" id="IPR051212">
    <property type="entry name" value="Type-I_RE_S_subunit"/>
</dbReference>
<proteinExistence type="inferred from homology"/>
<evidence type="ECO:0000259" key="5">
    <source>
        <dbReference type="Pfam" id="PF01420"/>
    </source>
</evidence>
<comment type="subunit">
    <text evidence="4">The methyltransferase is composed of M and S polypeptides.</text>
</comment>
<keyword evidence="6" id="KW-0255">Endonuclease</keyword>
<comment type="caution">
    <text evidence="6">The sequence shown here is derived from an EMBL/GenBank/DDBJ whole genome shotgun (WGS) entry which is preliminary data.</text>
</comment>
<sequence length="313" mass="35075">MGKATAWLGAEPAAVSGDAHIFHHTLDPKFVSYFFQTTDFQRQKQTHLTGAKVRRISADGLSRIRIPLPPLEIQREIVEVLDTFRSLEAELEAELEARRAQYRFYAESLLKPDPSAARATFGSLATVVRGASPRPIHAFLTDAPDGVPWIKIGDVPVNGKYVAGTAERVTPGGASKSRRVFPGDFVLSNSMSFGRPYISAIEGCIHDGWLAISDFQERFEPDYLYYLLRSEAIQSEFERRAGSGTVRNLNAEIVRSIEVPLVPREEQLRVIELLDRFDALVNDLSMGLPAELAARRTQYEYYRDKLLTFPEAS</sequence>
<accession>A0ABP4X1U9</accession>
<keyword evidence="6" id="KW-0540">Nuclease</keyword>
<dbReference type="Proteomes" id="UP001501475">
    <property type="component" value="Unassembled WGS sequence"/>
</dbReference>
<gene>
    <name evidence="6" type="ORF">GCM10009810_28770</name>
</gene>
<dbReference type="SUPFAM" id="SSF116734">
    <property type="entry name" value="DNA methylase specificity domain"/>
    <property type="match status" value="2"/>
</dbReference>
<keyword evidence="3" id="KW-0238">DNA-binding</keyword>
<dbReference type="EMBL" id="BAAAPN010000057">
    <property type="protein sequence ID" value="GAA1768340.1"/>
    <property type="molecule type" value="Genomic_DNA"/>
</dbReference>
<keyword evidence="2" id="KW-0680">Restriction system</keyword>
<evidence type="ECO:0000256" key="4">
    <source>
        <dbReference type="ARBA" id="ARBA00038652"/>
    </source>
</evidence>
<protein>
    <submittedName>
        <fullName evidence="6">Restriction endonuclease subunit S</fullName>
    </submittedName>
</protein>
<name>A0ABP4X1U9_9MICO</name>
<dbReference type="PANTHER" id="PTHR43140:SF1">
    <property type="entry name" value="TYPE I RESTRICTION ENZYME ECOKI SPECIFICITY SUBUNIT"/>
    <property type="match status" value="1"/>
</dbReference>
<organism evidence="6 7">
    <name type="scientific">Nostocoides vanveenii</name>
    <dbReference type="NCBI Taxonomy" id="330835"/>
    <lineage>
        <taxon>Bacteria</taxon>
        <taxon>Bacillati</taxon>
        <taxon>Actinomycetota</taxon>
        <taxon>Actinomycetes</taxon>
        <taxon>Micrococcales</taxon>
        <taxon>Intrasporangiaceae</taxon>
        <taxon>Nostocoides</taxon>
    </lineage>
</organism>